<comment type="caution">
    <text evidence="1">The sequence shown here is derived from an EMBL/GenBank/DDBJ whole genome shotgun (WGS) entry which is preliminary data.</text>
</comment>
<organism evidence="1 2">
    <name type="scientific">Aspergillus pseudodeflectus</name>
    <dbReference type="NCBI Taxonomy" id="176178"/>
    <lineage>
        <taxon>Eukaryota</taxon>
        <taxon>Fungi</taxon>
        <taxon>Dikarya</taxon>
        <taxon>Ascomycota</taxon>
        <taxon>Pezizomycotina</taxon>
        <taxon>Eurotiomycetes</taxon>
        <taxon>Eurotiomycetidae</taxon>
        <taxon>Eurotiales</taxon>
        <taxon>Aspergillaceae</taxon>
        <taxon>Aspergillus</taxon>
        <taxon>Aspergillus subgen. Nidulantes</taxon>
    </lineage>
</organism>
<keyword evidence="2" id="KW-1185">Reference proteome</keyword>
<gene>
    <name evidence="1" type="ORF">BJX68DRAFT_20064</name>
</gene>
<dbReference type="GeneID" id="98152717"/>
<evidence type="ECO:0000313" key="1">
    <source>
        <dbReference type="EMBL" id="KAL2855034.1"/>
    </source>
</evidence>
<proteinExistence type="predicted"/>
<sequence length="116" mass="12323">MHATSHLVAQLTAGPRSSRRETEISVQVSLIFISMMTLRAACLQCRVLGNCLTVRLRNPIAVGRNIGEKVSSVWSAAAPSAKNGPPAAVAVGLWSIAIGHRRQRGARISPLGQDEA</sequence>
<name>A0ABR4KRY1_9EURO</name>
<evidence type="ECO:0000313" key="2">
    <source>
        <dbReference type="Proteomes" id="UP001610444"/>
    </source>
</evidence>
<reference evidence="1 2" key="1">
    <citation type="submission" date="2024-07" db="EMBL/GenBank/DDBJ databases">
        <title>Section-level genome sequencing and comparative genomics of Aspergillus sections Usti and Cavernicolus.</title>
        <authorList>
            <consortium name="Lawrence Berkeley National Laboratory"/>
            <person name="Nybo J.L."/>
            <person name="Vesth T.C."/>
            <person name="Theobald S."/>
            <person name="Frisvad J.C."/>
            <person name="Larsen T.O."/>
            <person name="Kjaerboelling I."/>
            <person name="Rothschild-Mancinelli K."/>
            <person name="Lyhne E.K."/>
            <person name="Kogle M.E."/>
            <person name="Barry K."/>
            <person name="Clum A."/>
            <person name="Na H."/>
            <person name="Ledsgaard L."/>
            <person name="Lin J."/>
            <person name="Lipzen A."/>
            <person name="Kuo A."/>
            <person name="Riley R."/>
            <person name="Mondo S."/>
            <person name="LaButti K."/>
            <person name="Haridas S."/>
            <person name="Pangalinan J."/>
            <person name="Salamov A.A."/>
            <person name="Simmons B.A."/>
            <person name="Magnuson J.K."/>
            <person name="Chen J."/>
            <person name="Drula E."/>
            <person name="Henrissat B."/>
            <person name="Wiebenga A."/>
            <person name="Lubbers R.J."/>
            <person name="Gomes A.C."/>
            <person name="Macurrencykelacurrency M.R."/>
            <person name="Stajich J."/>
            <person name="Grigoriev I.V."/>
            <person name="Mortensen U.H."/>
            <person name="De vries R.P."/>
            <person name="Baker S.E."/>
            <person name="Andersen M.R."/>
        </authorList>
    </citation>
    <scope>NUCLEOTIDE SEQUENCE [LARGE SCALE GENOMIC DNA]</scope>
    <source>
        <strain evidence="1 2">CBS 756.74</strain>
    </source>
</reference>
<dbReference type="EMBL" id="JBFXLR010000010">
    <property type="protein sequence ID" value="KAL2855034.1"/>
    <property type="molecule type" value="Genomic_DNA"/>
</dbReference>
<dbReference type="RefSeq" id="XP_070901690.1">
    <property type="nucleotide sequence ID" value="XM_071037553.1"/>
</dbReference>
<dbReference type="Proteomes" id="UP001610444">
    <property type="component" value="Unassembled WGS sequence"/>
</dbReference>
<accession>A0ABR4KRY1</accession>
<protein>
    <submittedName>
        <fullName evidence="1">Uncharacterized protein</fullName>
    </submittedName>
</protein>